<name>A0A3M7GKD2_HORWE</name>
<accession>A0A3M7GKD2</accession>
<feature type="compositionally biased region" description="Basic and acidic residues" evidence="6">
    <location>
        <begin position="167"/>
        <end position="187"/>
    </location>
</feature>
<feature type="transmembrane region" description="Helical" evidence="7">
    <location>
        <begin position="364"/>
        <end position="381"/>
    </location>
</feature>
<feature type="non-terminal residue" evidence="9">
    <location>
        <position position="1"/>
    </location>
</feature>
<dbReference type="PANTHER" id="PTHR22950">
    <property type="entry name" value="AMINO ACID TRANSPORTER"/>
    <property type="match status" value="1"/>
</dbReference>
<keyword evidence="4 7" id="KW-1133">Transmembrane helix</keyword>
<sequence>AESSCGFDDSDLELYKYGAVSLKRFCRSRSHALRPLLLRFSRLIILPHLSQPLTMAGVIPGNKIYGDMSTADAVRAMSLDADNAKVAAAVDDVATGQVNNIRQRTWGLAARVDPTVSFEEYIYWAEIEREIEAEENKKFKAARGPRTLTNIIKNRFSTGKQPPSESSEDKERRERAVQPLDEAKRPENTQMQVIEPSTSSDPVRVTDEEWRTAARALRTASWSTIFYLVTTDILGWSSCPFVFATVGYGAGVALYVVFGLFAGFSGYCIWRVFLGLDCSRYPMLSFGDTYFRIYGPKARHFVNVTQSIQQFFTVAVLVLGCSTTIAQVNKEQLCFIVVMIIVMAIGMVFGSIRSLQRLGWLCNLSVWLNIVCFIIIMYASANNPIDYQVVTKSTLIKTIEPIRTFASRPPAQYQQQATGFASQFNAVDSMVYAYSGALLFVAFLGEMRNPWDFWKGLFLAQGFICFVYILFGVFVYSNFGQYSASNIGNVSPNCSSSKALAEPADAIQQVIQPYGLQTAQNILALLTSFFAIFLYFSTDTSYCVLTVTTLTSGLDIGMKTVYLEVFQEIFNFPAITTRKGQWCWYALGPVYWILAFVVAAAVPNLNGIVNLVGGLFGLNFTYSLPGIMFVGYLVQRGAFLPGEGFDPVTGQTTRHDSGMKRWVRGYKKHFFINTFTTLYFLAGLACSGMGTWAAIEGLIQVFGPGGTVATSFGCAVPV</sequence>
<proteinExistence type="inferred from homology"/>
<protein>
    <recommendedName>
        <fullName evidence="8">Amino acid transporter transmembrane domain-containing protein</fullName>
    </recommendedName>
</protein>
<evidence type="ECO:0000256" key="5">
    <source>
        <dbReference type="ARBA" id="ARBA00023136"/>
    </source>
</evidence>
<feature type="transmembrane region" description="Helical" evidence="7">
    <location>
        <begin position="311"/>
        <end position="329"/>
    </location>
</feature>
<dbReference type="Pfam" id="PF01490">
    <property type="entry name" value="Aa_trans"/>
    <property type="match status" value="1"/>
</dbReference>
<comment type="similarity">
    <text evidence="2">Belongs to the amino acid/polyamine transporter 2 family.</text>
</comment>
<keyword evidence="5 7" id="KW-0472">Membrane</keyword>
<feature type="transmembrane region" description="Helical" evidence="7">
    <location>
        <begin position="457"/>
        <end position="476"/>
    </location>
</feature>
<evidence type="ECO:0000313" key="9">
    <source>
        <dbReference type="EMBL" id="RMZ01626.1"/>
    </source>
</evidence>
<feature type="transmembrane region" description="Helical" evidence="7">
    <location>
        <begin position="429"/>
        <end position="445"/>
    </location>
</feature>
<feature type="transmembrane region" description="Helical" evidence="7">
    <location>
        <begin position="608"/>
        <end position="634"/>
    </location>
</feature>
<evidence type="ECO:0000313" key="10">
    <source>
        <dbReference type="Proteomes" id="UP000269539"/>
    </source>
</evidence>
<gene>
    <name evidence="9" type="ORF">D0864_03413</name>
</gene>
<evidence type="ECO:0000256" key="3">
    <source>
        <dbReference type="ARBA" id="ARBA00022692"/>
    </source>
</evidence>
<dbReference type="EMBL" id="QWIO01000264">
    <property type="protein sequence ID" value="RMZ01626.1"/>
    <property type="molecule type" value="Genomic_DNA"/>
</dbReference>
<evidence type="ECO:0000256" key="2">
    <source>
        <dbReference type="ARBA" id="ARBA00008066"/>
    </source>
</evidence>
<feature type="region of interest" description="Disordered" evidence="6">
    <location>
        <begin position="152"/>
        <end position="187"/>
    </location>
</feature>
<feature type="transmembrane region" description="Helical" evidence="7">
    <location>
        <begin position="335"/>
        <end position="352"/>
    </location>
</feature>
<feature type="transmembrane region" description="Helical" evidence="7">
    <location>
        <begin position="225"/>
        <end position="246"/>
    </location>
</feature>
<evidence type="ECO:0000259" key="8">
    <source>
        <dbReference type="Pfam" id="PF01490"/>
    </source>
</evidence>
<feature type="transmembrane region" description="Helical" evidence="7">
    <location>
        <begin position="582"/>
        <end position="602"/>
    </location>
</feature>
<organism evidence="9 10">
    <name type="scientific">Hortaea werneckii</name>
    <name type="common">Black yeast</name>
    <name type="synonym">Cladosporium werneckii</name>
    <dbReference type="NCBI Taxonomy" id="91943"/>
    <lineage>
        <taxon>Eukaryota</taxon>
        <taxon>Fungi</taxon>
        <taxon>Dikarya</taxon>
        <taxon>Ascomycota</taxon>
        <taxon>Pezizomycotina</taxon>
        <taxon>Dothideomycetes</taxon>
        <taxon>Dothideomycetidae</taxon>
        <taxon>Mycosphaerellales</taxon>
        <taxon>Teratosphaeriaceae</taxon>
        <taxon>Hortaea</taxon>
    </lineage>
</organism>
<comment type="subcellular location">
    <subcellularLocation>
        <location evidence="1">Membrane</location>
        <topology evidence="1">Multi-pass membrane protein</topology>
    </subcellularLocation>
</comment>
<dbReference type="InterPro" id="IPR013057">
    <property type="entry name" value="AA_transpt_TM"/>
</dbReference>
<feature type="transmembrane region" description="Helical" evidence="7">
    <location>
        <begin position="252"/>
        <end position="274"/>
    </location>
</feature>
<feature type="transmembrane region" description="Helical" evidence="7">
    <location>
        <begin position="518"/>
        <end position="536"/>
    </location>
</feature>
<dbReference type="GO" id="GO:0016020">
    <property type="term" value="C:membrane"/>
    <property type="evidence" value="ECO:0007669"/>
    <property type="project" value="UniProtKB-SubCell"/>
</dbReference>
<comment type="caution">
    <text evidence="9">The sequence shown here is derived from an EMBL/GenBank/DDBJ whole genome shotgun (WGS) entry which is preliminary data.</text>
</comment>
<dbReference type="GO" id="GO:0015179">
    <property type="term" value="F:L-amino acid transmembrane transporter activity"/>
    <property type="evidence" value="ECO:0007669"/>
    <property type="project" value="TreeGrafter"/>
</dbReference>
<feature type="compositionally biased region" description="Polar residues" evidence="6">
    <location>
        <begin position="152"/>
        <end position="163"/>
    </location>
</feature>
<dbReference type="VEuPathDB" id="FungiDB:BTJ68_12773"/>
<reference evidence="9 10" key="1">
    <citation type="journal article" date="2018" name="BMC Genomics">
        <title>Genomic evidence for intraspecific hybridization in a clonal and extremely halotolerant yeast.</title>
        <authorList>
            <person name="Gostincar C."/>
            <person name="Stajich J.E."/>
            <person name="Zupancic J."/>
            <person name="Zalar P."/>
            <person name="Gunde-Cimerman N."/>
        </authorList>
    </citation>
    <scope>NUCLEOTIDE SEQUENCE [LARGE SCALE GENOMIC DNA]</scope>
    <source>
        <strain evidence="9 10">EXF-10513</strain>
    </source>
</reference>
<feature type="transmembrane region" description="Helical" evidence="7">
    <location>
        <begin position="670"/>
        <end position="695"/>
    </location>
</feature>
<dbReference type="AlphaFoldDB" id="A0A3M7GKD2"/>
<evidence type="ECO:0000256" key="4">
    <source>
        <dbReference type="ARBA" id="ARBA00022989"/>
    </source>
</evidence>
<keyword evidence="3 7" id="KW-0812">Transmembrane</keyword>
<feature type="domain" description="Amino acid transporter transmembrane" evidence="8">
    <location>
        <begin position="220"/>
        <end position="628"/>
    </location>
</feature>
<evidence type="ECO:0000256" key="6">
    <source>
        <dbReference type="SAM" id="MobiDB-lite"/>
    </source>
</evidence>
<dbReference type="Proteomes" id="UP000269539">
    <property type="component" value="Unassembled WGS sequence"/>
</dbReference>
<evidence type="ECO:0000256" key="7">
    <source>
        <dbReference type="SAM" id="Phobius"/>
    </source>
</evidence>
<evidence type="ECO:0000256" key="1">
    <source>
        <dbReference type="ARBA" id="ARBA00004141"/>
    </source>
</evidence>
<dbReference type="PANTHER" id="PTHR22950:SF461">
    <property type="entry name" value="AMINO ACID TRANSPORTER TRANSMEMBRANE DOMAIN-CONTAINING PROTEIN"/>
    <property type="match status" value="1"/>
</dbReference>